<name>A0AAV4UYL4_9ARAC</name>
<proteinExistence type="predicted"/>
<reference evidence="2 3" key="1">
    <citation type="submission" date="2021-06" db="EMBL/GenBank/DDBJ databases">
        <title>Caerostris darwini draft genome.</title>
        <authorList>
            <person name="Kono N."/>
            <person name="Arakawa K."/>
        </authorList>
    </citation>
    <scope>NUCLEOTIDE SEQUENCE [LARGE SCALE GENOMIC DNA]</scope>
</reference>
<dbReference type="EMBL" id="BPLQ01012135">
    <property type="protein sequence ID" value="GIY62829.1"/>
    <property type="molecule type" value="Genomic_DNA"/>
</dbReference>
<feature type="region of interest" description="Disordered" evidence="1">
    <location>
        <begin position="63"/>
        <end position="100"/>
    </location>
</feature>
<sequence length="100" mass="10977">MGGRSIIFPRLPFILSRIIPSASTVPKTIPWTRPGISACPTPNPAGGEWIGVPNLRRQLRLSVGGQRVQGSQSRLKPAPRSPLINKRQSPYDPEENLGRE</sequence>
<keyword evidence="3" id="KW-1185">Reference proteome</keyword>
<dbReference type="AlphaFoldDB" id="A0AAV4UYL4"/>
<organism evidence="2 3">
    <name type="scientific">Caerostris darwini</name>
    <dbReference type="NCBI Taxonomy" id="1538125"/>
    <lineage>
        <taxon>Eukaryota</taxon>
        <taxon>Metazoa</taxon>
        <taxon>Ecdysozoa</taxon>
        <taxon>Arthropoda</taxon>
        <taxon>Chelicerata</taxon>
        <taxon>Arachnida</taxon>
        <taxon>Araneae</taxon>
        <taxon>Araneomorphae</taxon>
        <taxon>Entelegynae</taxon>
        <taxon>Araneoidea</taxon>
        <taxon>Araneidae</taxon>
        <taxon>Caerostris</taxon>
    </lineage>
</organism>
<gene>
    <name evidence="2" type="ORF">CDAR_10501</name>
</gene>
<protein>
    <submittedName>
        <fullName evidence="2">Uncharacterized protein</fullName>
    </submittedName>
</protein>
<accession>A0AAV4UYL4</accession>
<comment type="caution">
    <text evidence="2">The sequence shown here is derived from an EMBL/GenBank/DDBJ whole genome shotgun (WGS) entry which is preliminary data.</text>
</comment>
<evidence type="ECO:0000256" key="1">
    <source>
        <dbReference type="SAM" id="MobiDB-lite"/>
    </source>
</evidence>
<evidence type="ECO:0000313" key="3">
    <source>
        <dbReference type="Proteomes" id="UP001054837"/>
    </source>
</evidence>
<evidence type="ECO:0000313" key="2">
    <source>
        <dbReference type="EMBL" id="GIY62829.1"/>
    </source>
</evidence>
<dbReference type="Proteomes" id="UP001054837">
    <property type="component" value="Unassembled WGS sequence"/>
</dbReference>